<comment type="caution">
    <text evidence="1">The sequence shown here is derived from an EMBL/GenBank/DDBJ whole genome shotgun (WGS) entry which is preliminary data.</text>
</comment>
<feature type="non-terminal residue" evidence="1">
    <location>
        <position position="69"/>
    </location>
</feature>
<sequence length="69" mass="8072">MKKSIFFMMTVLIVVTLVFSISYCEEVVELTFWHHEAPAHRVAAFQEVIDMFEAEHPDIKVTQEVVMWG</sequence>
<protein>
    <submittedName>
        <fullName evidence="1">Uncharacterized protein</fullName>
    </submittedName>
</protein>
<organism evidence="1">
    <name type="scientific">marine sediment metagenome</name>
    <dbReference type="NCBI Taxonomy" id="412755"/>
    <lineage>
        <taxon>unclassified sequences</taxon>
        <taxon>metagenomes</taxon>
        <taxon>ecological metagenomes</taxon>
    </lineage>
</organism>
<dbReference type="Gene3D" id="3.40.190.10">
    <property type="entry name" value="Periplasmic binding protein-like II"/>
    <property type="match status" value="1"/>
</dbReference>
<proteinExistence type="predicted"/>
<evidence type="ECO:0000313" key="1">
    <source>
        <dbReference type="EMBL" id="GAF74575.1"/>
    </source>
</evidence>
<dbReference type="EMBL" id="BARS01000262">
    <property type="protein sequence ID" value="GAF74575.1"/>
    <property type="molecule type" value="Genomic_DNA"/>
</dbReference>
<dbReference type="AlphaFoldDB" id="X0TEU9"/>
<dbReference type="SUPFAM" id="SSF53850">
    <property type="entry name" value="Periplasmic binding protein-like II"/>
    <property type="match status" value="1"/>
</dbReference>
<name>X0TEU9_9ZZZZ</name>
<accession>X0TEU9</accession>
<reference evidence="1" key="1">
    <citation type="journal article" date="2014" name="Front. Microbiol.">
        <title>High frequency of phylogenetically diverse reductive dehalogenase-homologous genes in deep subseafloor sedimentary metagenomes.</title>
        <authorList>
            <person name="Kawai M."/>
            <person name="Futagami T."/>
            <person name="Toyoda A."/>
            <person name="Takaki Y."/>
            <person name="Nishi S."/>
            <person name="Hori S."/>
            <person name="Arai W."/>
            <person name="Tsubouchi T."/>
            <person name="Morono Y."/>
            <person name="Uchiyama I."/>
            <person name="Ito T."/>
            <person name="Fujiyama A."/>
            <person name="Inagaki F."/>
            <person name="Takami H."/>
        </authorList>
    </citation>
    <scope>NUCLEOTIDE SEQUENCE</scope>
    <source>
        <strain evidence="1">Expedition CK06-06</strain>
    </source>
</reference>
<gene>
    <name evidence="1" type="ORF">S01H1_00699</name>
</gene>